<protein>
    <recommendedName>
        <fullName evidence="4 6">dTDP-4-dehydrorhamnose reductase</fullName>
        <ecNumber evidence="3 6">1.1.1.133</ecNumber>
    </recommendedName>
</protein>
<comment type="catalytic activity">
    <reaction evidence="5">
        <text>dTDP-beta-L-rhamnose + NADP(+) = dTDP-4-dehydro-beta-L-rhamnose + NADPH + H(+)</text>
        <dbReference type="Rhea" id="RHEA:21796"/>
        <dbReference type="ChEBI" id="CHEBI:15378"/>
        <dbReference type="ChEBI" id="CHEBI:57510"/>
        <dbReference type="ChEBI" id="CHEBI:57783"/>
        <dbReference type="ChEBI" id="CHEBI:58349"/>
        <dbReference type="ChEBI" id="CHEBI:62830"/>
        <dbReference type="EC" id="1.1.1.133"/>
    </reaction>
</comment>
<dbReference type="EC" id="1.1.1.133" evidence="3 6"/>
<dbReference type="EMBL" id="FWEV01000329">
    <property type="protein sequence ID" value="SLM32997.1"/>
    <property type="molecule type" value="Genomic_DNA"/>
</dbReference>
<evidence type="ECO:0000259" key="7">
    <source>
        <dbReference type="Pfam" id="PF04321"/>
    </source>
</evidence>
<dbReference type="SUPFAM" id="SSF51735">
    <property type="entry name" value="NAD(P)-binding Rossmann-fold domains"/>
    <property type="match status" value="1"/>
</dbReference>
<dbReference type="GO" id="GO:0008831">
    <property type="term" value="F:dTDP-4-dehydrorhamnose reductase activity"/>
    <property type="evidence" value="ECO:0007669"/>
    <property type="project" value="UniProtKB-EC"/>
</dbReference>
<evidence type="ECO:0000256" key="4">
    <source>
        <dbReference type="ARBA" id="ARBA00017099"/>
    </source>
</evidence>
<dbReference type="Gene3D" id="3.40.50.720">
    <property type="entry name" value="NAD(P)-binding Rossmann-like Domain"/>
    <property type="match status" value="1"/>
</dbReference>
<sequence length="292" mass="33070">MKILLCGSNGQLGCDCIRVFEKEHKVMPFDLPEMDITDKQNVADLMQKTSPDLVINCAAYTQVDKCETNGDAAWAVNVEGAANLAEECRKLGALLFHVSTDYVFDGTKEPPLSYSETDPVNPLSVYGKTKLEGEKRIAEITEHHIIVRTAWLYGIGGQNFLKTMLRVALSDPERTIKVVNDQFGSPTWTLRLALQMERLIKIQGQGIYHATSEGYCSWYELAINFLKLMEVPFNIVPCATSEYPTPARRPANSILENVRLKRSDNNKMTGWRHGLEQFVSRYRQELLDEFTK</sequence>
<evidence type="ECO:0000256" key="3">
    <source>
        <dbReference type="ARBA" id="ARBA00012929"/>
    </source>
</evidence>
<dbReference type="RefSeq" id="WP_080803030.1">
    <property type="nucleotide sequence ID" value="NZ_LT828544.1"/>
</dbReference>
<evidence type="ECO:0000256" key="6">
    <source>
        <dbReference type="RuleBase" id="RU364082"/>
    </source>
</evidence>
<evidence type="ECO:0000256" key="1">
    <source>
        <dbReference type="ARBA" id="ARBA00004781"/>
    </source>
</evidence>
<dbReference type="CDD" id="cd05254">
    <property type="entry name" value="dTDP_HR_like_SDR_e"/>
    <property type="match status" value="1"/>
</dbReference>
<dbReference type="InterPro" id="IPR036291">
    <property type="entry name" value="NAD(P)-bd_dom_sf"/>
</dbReference>
<keyword evidence="6 8" id="KW-0560">Oxidoreductase</keyword>
<comment type="function">
    <text evidence="6">Catalyzes the reduction of dTDP-6-deoxy-L-lyxo-4-hexulose to yield dTDP-L-rhamnose.</text>
</comment>
<keyword evidence="6" id="KW-0521">NADP</keyword>
<name>A0A1W1HKF1_9BACT</name>
<dbReference type="InterPro" id="IPR005913">
    <property type="entry name" value="dTDP_dehydrorham_reduct"/>
</dbReference>
<accession>A0A1W1HKF1</accession>
<dbReference type="Proteomes" id="UP000191931">
    <property type="component" value="Unassembled WGS sequence"/>
</dbReference>
<feature type="domain" description="RmlD-like substrate binding" evidence="7">
    <location>
        <begin position="1"/>
        <end position="283"/>
    </location>
</feature>
<dbReference type="InterPro" id="IPR029903">
    <property type="entry name" value="RmlD-like-bd"/>
</dbReference>
<comment type="pathway">
    <text evidence="1 6">Carbohydrate biosynthesis; dTDP-L-rhamnose biosynthesis.</text>
</comment>
<dbReference type="NCBIfam" id="TIGR01214">
    <property type="entry name" value="rmlD"/>
    <property type="match status" value="1"/>
</dbReference>
<gene>
    <name evidence="8" type="primary">rfbD</name>
    <name evidence="8" type="ORF">MTBBW1_830069</name>
</gene>
<dbReference type="AlphaFoldDB" id="A0A1W1HKF1"/>
<reference evidence="8 9" key="1">
    <citation type="submission" date="2017-03" db="EMBL/GenBank/DDBJ databases">
        <authorList>
            <person name="Afonso C.L."/>
            <person name="Miller P.J."/>
            <person name="Scott M.A."/>
            <person name="Spackman E."/>
            <person name="Goraichik I."/>
            <person name="Dimitrov K.M."/>
            <person name="Suarez D.L."/>
            <person name="Swayne D.E."/>
        </authorList>
    </citation>
    <scope>NUCLEOTIDE SEQUENCE [LARGE SCALE GENOMIC DNA]</scope>
    <source>
        <strain evidence="8">PRJEB14757</strain>
    </source>
</reference>
<evidence type="ECO:0000256" key="5">
    <source>
        <dbReference type="ARBA" id="ARBA00048200"/>
    </source>
</evidence>
<dbReference type="PANTHER" id="PTHR10491">
    <property type="entry name" value="DTDP-4-DEHYDRORHAMNOSE REDUCTASE"/>
    <property type="match status" value="1"/>
</dbReference>
<dbReference type="STRING" id="1246637.MTBBW1_830069"/>
<dbReference type="Gene3D" id="3.90.25.10">
    <property type="entry name" value="UDP-galactose 4-epimerase, domain 1"/>
    <property type="match status" value="1"/>
</dbReference>
<dbReference type="Pfam" id="PF04321">
    <property type="entry name" value="RmlD_sub_bind"/>
    <property type="match status" value="1"/>
</dbReference>
<keyword evidence="9" id="KW-1185">Reference proteome</keyword>
<evidence type="ECO:0000313" key="8">
    <source>
        <dbReference type="EMBL" id="SLM32997.1"/>
    </source>
</evidence>
<evidence type="ECO:0000313" key="9">
    <source>
        <dbReference type="Proteomes" id="UP000191931"/>
    </source>
</evidence>
<proteinExistence type="inferred from homology"/>
<dbReference type="UniPathway" id="UPA00124"/>
<organism evidence="8 9">
    <name type="scientific">Desulfamplus magnetovallimortis</name>
    <dbReference type="NCBI Taxonomy" id="1246637"/>
    <lineage>
        <taxon>Bacteria</taxon>
        <taxon>Pseudomonadati</taxon>
        <taxon>Thermodesulfobacteriota</taxon>
        <taxon>Desulfobacteria</taxon>
        <taxon>Desulfobacterales</taxon>
        <taxon>Desulfobacteraceae</taxon>
        <taxon>Desulfamplus</taxon>
    </lineage>
</organism>
<dbReference type="GO" id="GO:0019305">
    <property type="term" value="P:dTDP-rhamnose biosynthetic process"/>
    <property type="evidence" value="ECO:0007669"/>
    <property type="project" value="UniProtKB-UniPathway"/>
</dbReference>
<dbReference type="PANTHER" id="PTHR10491:SF4">
    <property type="entry name" value="METHIONINE ADENOSYLTRANSFERASE 2 SUBUNIT BETA"/>
    <property type="match status" value="1"/>
</dbReference>
<evidence type="ECO:0000256" key="2">
    <source>
        <dbReference type="ARBA" id="ARBA00010944"/>
    </source>
</evidence>
<comment type="similarity">
    <text evidence="2 6">Belongs to the dTDP-4-dehydrorhamnose reductase family.</text>
</comment>
<dbReference type="OrthoDB" id="9803892at2"/>